<evidence type="ECO:0000313" key="3">
    <source>
        <dbReference type="Proteomes" id="UP000759443"/>
    </source>
</evidence>
<dbReference type="Proteomes" id="UP000759443">
    <property type="component" value="Unassembled WGS sequence"/>
</dbReference>
<reference evidence="2 3" key="1">
    <citation type="submission" date="2021-03" db="EMBL/GenBank/DDBJ databases">
        <title>Genomic Encyclopedia of Type Strains, Phase IV (KMG-IV): sequencing the most valuable type-strain genomes for metagenomic binning, comparative biology and taxonomic classification.</title>
        <authorList>
            <person name="Goeker M."/>
        </authorList>
    </citation>
    <scope>NUCLEOTIDE SEQUENCE [LARGE SCALE GENOMIC DNA]</scope>
    <source>
        <strain evidence="2 3">DSM 21600</strain>
    </source>
</reference>
<accession>A0ABS4E695</accession>
<dbReference type="Pfam" id="PF14040">
    <property type="entry name" value="DNase_NucA_NucB"/>
    <property type="match status" value="1"/>
</dbReference>
<evidence type="ECO:0000259" key="1">
    <source>
        <dbReference type="Pfam" id="PF14040"/>
    </source>
</evidence>
<organism evidence="2 3">
    <name type="scientific">Rhizobium halophytocola</name>
    <dbReference type="NCBI Taxonomy" id="735519"/>
    <lineage>
        <taxon>Bacteria</taxon>
        <taxon>Pseudomonadati</taxon>
        <taxon>Pseudomonadota</taxon>
        <taxon>Alphaproteobacteria</taxon>
        <taxon>Hyphomicrobiales</taxon>
        <taxon>Rhizobiaceae</taxon>
        <taxon>Rhizobium/Agrobacterium group</taxon>
        <taxon>Rhizobium</taxon>
    </lineage>
</organism>
<keyword evidence="3" id="KW-1185">Reference proteome</keyword>
<dbReference type="EMBL" id="JAGGJU010000018">
    <property type="protein sequence ID" value="MBP1853433.1"/>
    <property type="molecule type" value="Genomic_DNA"/>
</dbReference>
<dbReference type="InterPro" id="IPR029476">
    <property type="entry name" value="DNase_NucA_NucB"/>
</dbReference>
<dbReference type="RefSeq" id="WP_209949270.1">
    <property type="nucleotide sequence ID" value="NZ_JAGGJU010000018.1"/>
</dbReference>
<feature type="domain" description="Deoxyribonuclease NucA/NucB" evidence="1">
    <location>
        <begin position="192"/>
        <end position="230"/>
    </location>
</feature>
<sequence length="247" mass="23481">MSDGGFFENLLGGLGLVGGGAVGAVEGAAAGAAVEGAIGAGVGAAGGALAGGVGAVPGAAGGAVVGGGIGAVTGGVAGAGVGAAGGYAAGTSAGAWVDDTDAGRYVNQKIDDARDWLFGNEAADQADAKADTDTCQTCPCARSVVISRTASPQAAQHIADAQASGYPSVLTLDRPGTTARRAASLRGIPTKPGMDRDEYPPATFAEGGAGASVRHIPRSDNRSAGGQIAAQLTGATEGCKITMTVGP</sequence>
<name>A0ABS4E695_9HYPH</name>
<gene>
    <name evidence="2" type="ORF">J2Z17_004894</name>
</gene>
<evidence type="ECO:0000313" key="2">
    <source>
        <dbReference type="EMBL" id="MBP1853433.1"/>
    </source>
</evidence>
<comment type="caution">
    <text evidence="2">The sequence shown here is derived from an EMBL/GenBank/DDBJ whole genome shotgun (WGS) entry which is preliminary data.</text>
</comment>
<protein>
    <submittedName>
        <fullName evidence="2">Type IV secretory pathway TrbL component</fullName>
    </submittedName>
</protein>
<proteinExistence type="predicted"/>